<proteinExistence type="predicted"/>
<dbReference type="Gene3D" id="3.30.420.10">
    <property type="entry name" value="Ribonuclease H-like superfamily/Ribonuclease H"/>
    <property type="match status" value="1"/>
</dbReference>
<organism evidence="3">
    <name type="scientific">Sesamum latifolium</name>
    <dbReference type="NCBI Taxonomy" id="2727402"/>
    <lineage>
        <taxon>Eukaryota</taxon>
        <taxon>Viridiplantae</taxon>
        <taxon>Streptophyta</taxon>
        <taxon>Embryophyta</taxon>
        <taxon>Tracheophyta</taxon>
        <taxon>Spermatophyta</taxon>
        <taxon>Magnoliopsida</taxon>
        <taxon>eudicotyledons</taxon>
        <taxon>Gunneridae</taxon>
        <taxon>Pentapetalae</taxon>
        <taxon>asterids</taxon>
        <taxon>lamiids</taxon>
        <taxon>Lamiales</taxon>
        <taxon>Pedaliaceae</taxon>
        <taxon>Sesamum</taxon>
    </lineage>
</organism>
<dbReference type="Pfam" id="PF13966">
    <property type="entry name" value="zf-RVT"/>
    <property type="match status" value="1"/>
</dbReference>
<evidence type="ECO:0000259" key="1">
    <source>
        <dbReference type="Pfam" id="PF13456"/>
    </source>
</evidence>
<dbReference type="InterPro" id="IPR002156">
    <property type="entry name" value="RNaseH_domain"/>
</dbReference>
<dbReference type="SUPFAM" id="SSF53098">
    <property type="entry name" value="Ribonuclease H-like"/>
    <property type="match status" value="1"/>
</dbReference>
<reference evidence="3" key="1">
    <citation type="submission" date="2020-06" db="EMBL/GenBank/DDBJ databases">
        <authorList>
            <person name="Li T."/>
            <person name="Hu X."/>
            <person name="Zhang T."/>
            <person name="Song X."/>
            <person name="Zhang H."/>
            <person name="Dai N."/>
            <person name="Sheng W."/>
            <person name="Hou X."/>
            <person name="Wei L."/>
        </authorList>
    </citation>
    <scope>NUCLEOTIDE SEQUENCE</scope>
    <source>
        <strain evidence="3">KEN1</strain>
        <tissue evidence="3">Leaf</tissue>
    </source>
</reference>
<dbReference type="CDD" id="cd06222">
    <property type="entry name" value="RNase_H_like"/>
    <property type="match status" value="1"/>
</dbReference>
<accession>A0AAW2UIL6</accession>
<comment type="caution">
    <text evidence="3">The sequence shown here is derived from an EMBL/GenBank/DDBJ whole genome shotgun (WGS) entry which is preliminary data.</text>
</comment>
<feature type="domain" description="RNase H type-1" evidence="1">
    <location>
        <begin position="876"/>
        <end position="989"/>
    </location>
</feature>
<dbReference type="PANTHER" id="PTHR33116:SF86">
    <property type="entry name" value="REVERSE TRANSCRIPTASE DOMAIN-CONTAINING PROTEIN"/>
    <property type="match status" value="1"/>
</dbReference>
<dbReference type="PANTHER" id="PTHR33116">
    <property type="entry name" value="REVERSE TRANSCRIPTASE ZINC-BINDING DOMAIN-CONTAINING PROTEIN-RELATED-RELATED"/>
    <property type="match status" value="1"/>
</dbReference>
<dbReference type="InterPro" id="IPR012337">
    <property type="entry name" value="RNaseH-like_sf"/>
</dbReference>
<evidence type="ECO:0000313" key="3">
    <source>
        <dbReference type="EMBL" id="KAL0416512.1"/>
    </source>
</evidence>
<feature type="domain" description="Reverse transcriptase zinc-binding" evidence="2">
    <location>
        <begin position="741"/>
        <end position="808"/>
    </location>
</feature>
<dbReference type="Gene3D" id="3.60.10.10">
    <property type="entry name" value="Endonuclease/exonuclease/phosphatase"/>
    <property type="match status" value="1"/>
</dbReference>
<reference evidence="3" key="2">
    <citation type="journal article" date="2024" name="Plant">
        <title>Genomic evolution and insights into agronomic trait innovations of Sesamum species.</title>
        <authorList>
            <person name="Miao H."/>
            <person name="Wang L."/>
            <person name="Qu L."/>
            <person name="Liu H."/>
            <person name="Sun Y."/>
            <person name="Le M."/>
            <person name="Wang Q."/>
            <person name="Wei S."/>
            <person name="Zheng Y."/>
            <person name="Lin W."/>
            <person name="Duan Y."/>
            <person name="Cao H."/>
            <person name="Xiong S."/>
            <person name="Wang X."/>
            <person name="Wei L."/>
            <person name="Li C."/>
            <person name="Ma Q."/>
            <person name="Ju M."/>
            <person name="Zhao R."/>
            <person name="Li G."/>
            <person name="Mu C."/>
            <person name="Tian Q."/>
            <person name="Mei H."/>
            <person name="Zhang T."/>
            <person name="Gao T."/>
            <person name="Zhang H."/>
        </authorList>
    </citation>
    <scope>NUCLEOTIDE SEQUENCE</scope>
    <source>
        <strain evidence="3">KEN1</strain>
    </source>
</reference>
<dbReference type="InterPro" id="IPR036691">
    <property type="entry name" value="Endo/exonu/phosph_ase_sf"/>
</dbReference>
<dbReference type="InterPro" id="IPR036397">
    <property type="entry name" value="RNaseH_sf"/>
</dbReference>
<dbReference type="GO" id="GO:0003676">
    <property type="term" value="F:nucleic acid binding"/>
    <property type="evidence" value="ECO:0007669"/>
    <property type="project" value="InterPro"/>
</dbReference>
<dbReference type="InterPro" id="IPR026960">
    <property type="entry name" value="RVT-Znf"/>
</dbReference>
<evidence type="ECO:0008006" key="4">
    <source>
        <dbReference type="Google" id="ProtNLM"/>
    </source>
</evidence>
<dbReference type="InterPro" id="IPR044730">
    <property type="entry name" value="RNase_H-like_dom_plant"/>
</dbReference>
<sequence>MLCGIEGQEWWLGVAMAEIDRGVYGEPDTDKRVGFWNLLRRLHSQSARPWLCAGDYNELLAQSEKDGGPLRAEWQIRNFWECLSDCELHDLGFQGPAFTWCSNQQAPHTVHERLDRACANTAWSQTFREACIRHLESPYSDHSPLLIELHPVVQINLSGSRKCFRFEAAWLQEPTCETIISTTWSTLGSGLREKLACVGSNFSCWGRVLGREVRDRIQELERSLVARKWDAVTAESQARALREKAELSKLLLQEEISWKQRSKDLWLKKVEYFQAVFTSSNPLPDDIQSGMEHLPTVVDSAMAEDLLRPYTESEVTKALFSMSPLKSPGPDGMPPLFYQKFWHIVKSDVISSVLEFLNCRILPDGFNDTHIVLIPKCKQPQSLSHYHPISLCNVVYKVASKAIANRLKPWLDRIISPAQSAFVPGRLITDNVLLAFETNHFLNIHSKGKSLSSLFRVAEELGTIPGVAVRRVLDVYKLASGQEINLHKPSAAFSRNTSIETRQQLAGILGVHLENKHEVYLGLPAVAFRSKRALFSALKDRIWKRIQGWQEKLLSQAGKAVLIQAVVQAIPSYAMSCFRLPKSLLQEFQSLAANFFGHDGERRRIHWLAWSRLCSSKLDGGLGFRDLEAFNLALLTKQLWRLLSRLDNLVCKVLKAKYFPRSHLFEARLGTRPSFTWRSIMAAMELFRSGCHWREWNIRVISSLFWPEDKDLILQLPLSWGAHILSLGSRASSSVGRWDSRLWRVLWQANIPNKVKIFMWRAICNILPTASNLAKRMPLASVGCPLCALVDETPIHSLLYCSFARQVWALSGIQWSVIDSHIMSVEDWFFGLVEKVASSDLHLVVMISWTIWWSRNLKLAHKDFLLPLQVVDFARGRALGLGVVVRDATGSCLAWLSIRLNGGGSPELAEALAAREAIRLAWRFKWRQVVLEGDCSTVLQKLSHAVPDFSVSSLVLEDIRYFCSLVDSVVFSFVLRSGNLAADFLAKRALNQEGDSTFLPPGLDSVVWVIYN</sequence>
<dbReference type="AlphaFoldDB" id="A0AAW2UIL6"/>
<dbReference type="EMBL" id="JACGWN010000012">
    <property type="protein sequence ID" value="KAL0416512.1"/>
    <property type="molecule type" value="Genomic_DNA"/>
</dbReference>
<gene>
    <name evidence="3" type="ORF">Slati_3483100</name>
</gene>
<evidence type="ECO:0000259" key="2">
    <source>
        <dbReference type="Pfam" id="PF13966"/>
    </source>
</evidence>
<dbReference type="GO" id="GO:0004523">
    <property type="term" value="F:RNA-DNA hybrid ribonuclease activity"/>
    <property type="evidence" value="ECO:0007669"/>
    <property type="project" value="InterPro"/>
</dbReference>
<name>A0AAW2UIL6_9LAMI</name>
<protein>
    <recommendedName>
        <fullName evidence="4">Reverse transcriptase domain-containing protein</fullName>
    </recommendedName>
</protein>
<dbReference type="Pfam" id="PF13456">
    <property type="entry name" value="RVT_3"/>
    <property type="match status" value="1"/>
</dbReference>
<dbReference type="SUPFAM" id="SSF56219">
    <property type="entry name" value="DNase I-like"/>
    <property type="match status" value="1"/>
</dbReference>